<evidence type="ECO:0000256" key="1">
    <source>
        <dbReference type="ARBA" id="ARBA00022737"/>
    </source>
</evidence>
<dbReference type="AlphaFoldDB" id="A0A087TNC4"/>
<dbReference type="GO" id="GO:0042393">
    <property type="term" value="F:histone binding"/>
    <property type="evidence" value="ECO:0007669"/>
    <property type="project" value="TreeGrafter"/>
</dbReference>
<dbReference type="STRING" id="407821.A0A087TNC4"/>
<feature type="region of interest" description="Disordered" evidence="3">
    <location>
        <begin position="98"/>
        <end position="201"/>
    </location>
</feature>
<name>A0A087TNC4_STEMI</name>
<dbReference type="GO" id="GO:0034080">
    <property type="term" value="P:CENP-A containing chromatin assembly"/>
    <property type="evidence" value="ECO:0007669"/>
    <property type="project" value="TreeGrafter"/>
</dbReference>
<feature type="compositionally biased region" description="Basic and acidic residues" evidence="3">
    <location>
        <begin position="113"/>
        <end position="126"/>
    </location>
</feature>
<dbReference type="OMA" id="ATACEMY"/>
<evidence type="ECO:0000256" key="2">
    <source>
        <dbReference type="ARBA" id="ARBA00022803"/>
    </source>
</evidence>
<keyword evidence="2" id="KW-0802">TPR repeat</keyword>
<protein>
    <submittedName>
        <fullName evidence="4">Nuclear autoantigenic sperm protein</fullName>
    </submittedName>
</protein>
<feature type="non-terminal residue" evidence="4">
    <location>
        <position position="201"/>
    </location>
</feature>
<dbReference type="PANTHER" id="PTHR15081">
    <property type="entry name" value="NUCLEAR AUTOANTIGENIC SPERM PROTEIN NASP -RELATED"/>
    <property type="match status" value="1"/>
</dbReference>
<sequence>MEDSKGQDECSEIVKESASSSKDLSKSLPEEAFNNFLQGKRHMLVQDYTYAVQSLATACEMYVKHFGELALECGEVYFLYGKALFRLSQQQAGVLGDALNEGSNEDEDDEKSSEESKENGSEKNASDTEGGEDNQEEASKSEEKEPSESTDSPQAVVEETNKDTEIKENESNASSLQSEVPKENQELNESQSDLDKSQKDT</sequence>
<feature type="compositionally biased region" description="Basic and acidic residues" evidence="3">
    <location>
        <begin position="159"/>
        <end position="170"/>
    </location>
</feature>
<evidence type="ECO:0000313" key="5">
    <source>
        <dbReference type="Proteomes" id="UP000054359"/>
    </source>
</evidence>
<reference evidence="4 5" key="1">
    <citation type="submission" date="2013-11" db="EMBL/GenBank/DDBJ databases">
        <title>Genome sequencing of Stegodyphus mimosarum.</title>
        <authorList>
            <person name="Bechsgaard J."/>
        </authorList>
    </citation>
    <scope>NUCLEOTIDE SEQUENCE [LARGE SCALE GENOMIC DNA]</scope>
</reference>
<feature type="region of interest" description="Disordered" evidence="3">
    <location>
        <begin position="1"/>
        <end position="25"/>
    </location>
</feature>
<evidence type="ECO:0000256" key="3">
    <source>
        <dbReference type="SAM" id="MobiDB-lite"/>
    </source>
</evidence>
<dbReference type="GO" id="GO:0005654">
    <property type="term" value="C:nucleoplasm"/>
    <property type="evidence" value="ECO:0007669"/>
    <property type="project" value="TreeGrafter"/>
</dbReference>
<feature type="compositionally biased region" description="Basic and acidic residues" evidence="3">
    <location>
        <begin position="1"/>
        <end position="15"/>
    </location>
</feature>
<dbReference type="OrthoDB" id="5587616at2759"/>
<evidence type="ECO:0000313" key="4">
    <source>
        <dbReference type="EMBL" id="KFM66613.1"/>
    </source>
</evidence>
<dbReference type="PANTHER" id="PTHR15081:SF1">
    <property type="entry name" value="NUCLEAR AUTOANTIGENIC SPERM PROTEIN"/>
    <property type="match status" value="1"/>
</dbReference>
<keyword evidence="5" id="KW-1185">Reference proteome</keyword>
<dbReference type="EMBL" id="KK116032">
    <property type="protein sequence ID" value="KFM66613.1"/>
    <property type="molecule type" value="Genomic_DNA"/>
</dbReference>
<feature type="compositionally biased region" description="Basic and acidic residues" evidence="3">
    <location>
        <begin position="137"/>
        <end position="147"/>
    </location>
</feature>
<keyword evidence="1" id="KW-0677">Repeat</keyword>
<proteinExistence type="predicted"/>
<dbReference type="GO" id="GO:0006335">
    <property type="term" value="P:DNA replication-dependent chromatin assembly"/>
    <property type="evidence" value="ECO:0007669"/>
    <property type="project" value="TreeGrafter"/>
</dbReference>
<feature type="compositionally biased region" description="Acidic residues" evidence="3">
    <location>
        <begin position="103"/>
        <end position="112"/>
    </location>
</feature>
<dbReference type="InterPro" id="IPR051730">
    <property type="entry name" value="NASP-like"/>
</dbReference>
<accession>A0A087TNC4</accession>
<gene>
    <name evidence="4" type="ORF">X975_22361</name>
</gene>
<organism evidence="4 5">
    <name type="scientific">Stegodyphus mimosarum</name>
    <name type="common">African social velvet spider</name>
    <dbReference type="NCBI Taxonomy" id="407821"/>
    <lineage>
        <taxon>Eukaryota</taxon>
        <taxon>Metazoa</taxon>
        <taxon>Ecdysozoa</taxon>
        <taxon>Arthropoda</taxon>
        <taxon>Chelicerata</taxon>
        <taxon>Arachnida</taxon>
        <taxon>Araneae</taxon>
        <taxon>Araneomorphae</taxon>
        <taxon>Entelegynae</taxon>
        <taxon>Eresoidea</taxon>
        <taxon>Eresidae</taxon>
        <taxon>Stegodyphus</taxon>
    </lineage>
</organism>
<dbReference type="Proteomes" id="UP000054359">
    <property type="component" value="Unassembled WGS sequence"/>
</dbReference>